<dbReference type="Pfam" id="PF01420">
    <property type="entry name" value="Methylase_S"/>
    <property type="match status" value="2"/>
</dbReference>
<feature type="coiled-coil region" evidence="4">
    <location>
        <begin position="140"/>
        <end position="167"/>
    </location>
</feature>
<reference evidence="6 7" key="1">
    <citation type="submission" date="2021-02" db="EMBL/GenBank/DDBJ databases">
        <authorList>
            <person name="Han P."/>
        </authorList>
    </citation>
    <scope>NUCLEOTIDE SEQUENCE [LARGE SCALE GENOMIC DNA]</scope>
    <source>
        <strain evidence="6">Candidatus Nitrospira sp. ZN2</strain>
    </source>
</reference>
<dbReference type="InterPro" id="IPR000055">
    <property type="entry name" value="Restrct_endonuc_typeI_TRD"/>
</dbReference>
<protein>
    <submittedName>
        <fullName evidence="6">Type I site-specific deoxyribonuclease</fullName>
        <ecNumber evidence="6">3.1.21.3</ecNumber>
    </submittedName>
</protein>
<organism evidence="6 7">
    <name type="scientific">Nitrospira defluvii</name>
    <dbReference type="NCBI Taxonomy" id="330214"/>
    <lineage>
        <taxon>Bacteria</taxon>
        <taxon>Pseudomonadati</taxon>
        <taxon>Nitrospirota</taxon>
        <taxon>Nitrospiria</taxon>
        <taxon>Nitrospirales</taxon>
        <taxon>Nitrospiraceae</taxon>
        <taxon>Nitrospira</taxon>
    </lineage>
</organism>
<dbReference type="InterPro" id="IPR018247">
    <property type="entry name" value="EF_Hand_1_Ca_BS"/>
</dbReference>
<keyword evidence="7" id="KW-1185">Reference proteome</keyword>
<evidence type="ECO:0000313" key="7">
    <source>
        <dbReference type="Proteomes" id="UP000675880"/>
    </source>
</evidence>
<dbReference type="GO" id="GO:0009035">
    <property type="term" value="F:type I site-specific deoxyribonuclease activity"/>
    <property type="evidence" value="ECO:0007669"/>
    <property type="project" value="UniProtKB-EC"/>
</dbReference>
<evidence type="ECO:0000313" key="6">
    <source>
        <dbReference type="EMBL" id="CAE6773238.1"/>
    </source>
</evidence>
<dbReference type="SUPFAM" id="SSF116734">
    <property type="entry name" value="DNA methylase specificity domain"/>
    <property type="match status" value="2"/>
</dbReference>
<dbReference type="EC" id="3.1.21.3" evidence="6"/>
<keyword evidence="2" id="KW-0680">Restriction system</keyword>
<dbReference type="Gene3D" id="3.90.220.20">
    <property type="entry name" value="DNA methylase specificity domains"/>
    <property type="match status" value="2"/>
</dbReference>
<dbReference type="PANTHER" id="PTHR30408:SF12">
    <property type="entry name" value="TYPE I RESTRICTION ENZYME MJAVIII SPECIFICITY SUBUNIT"/>
    <property type="match status" value="1"/>
</dbReference>
<dbReference type="PROSITE" id="PS00018">
    <property type="entry name" value="EF_HAND_1"/>
    <property type="match status" value="1"/>
</dbReference>
<evidence type="ECO:0000256" key="2">
    <source>
        <dbReference type="ARBA" id="ARBA00022747"/>
    </source>
</evidence>
<comment type="caution">
    <text evidence="6">The sequence shown here is derived from an EMBL/GenBank/DDBJ whole genome shotgun (WGS) entry which is preliminary data.</text>
</comment>
<keyword evidence="6" id="KW-0378">Hydrolase</keyword>
<feature type="domain" description="Type I restriction modification DNA specificity" evidence="5">
    <location>
        <begin position="182"/>
        <end position="349"/>
    </location>
</feature>
<comment type="similarity">
    <text evidence="1">Belongs to the type-I restriction system S methylase family.</text>
</comment>
<sequence>MDSDPKTWTEALLYSFCNPKQWPTIPQNAFTENGYPVYGANGKIGFYNEFNHEKPTVLITCRGATCGAINVCEPKSYVTGNSMALDDLDEARVDLKFLVYALRNHGLGKAITGTAQPQITRESLTSIKVPLPPLNQQRRIAAILDKADELRAKRRAALAKLDNLTQSIFLDMFGDPATNDRNWPTKMLQELCHSITDIDHNMPATVEQGVPFISAKDLSANGHISFEDVKRIAPEDFRRLSRKSKPEKGDIIYSRIGVNLGKARRVEVDFDFLASYSCCTIKPNLRIVDGTYLCQLLDSPFILRQARRGIRAIAVPDLGLGEIKAFRIIVPPIELQMEFARRISNLGSLKNSHRASAVQINKIFASLQHRAFRGEL</sequence>
<evidence type="ECO:0000259" key="5">
    <source>
        <dbReference type="Pfam" id="PF01420"/>
    </source>
</evidence>
<dbReference type="RefSeq" id="WP_213043215.1">
    <property type="nucleotide sequence ID" value="NZ_CAJNBJ010000017.1"/>
</dbReference>
<evidence type="ECO:0000256" key="3">
    <source>
        <dbReference type="ARBA" id="ARBA00023125"/>
    </source>
</evidence>
<evidence type="ECO:0000256" key="4">
    <source>
        <dbReference type="SAM" id="Coils"/>
    </source>
</evidence>
<dbReference type="PANTHER" id="PTHR30408">
    <property type="entry name" value="TYPE-1 RESTRICTION ENZYME ECOKI SPECIFICITY PROTEIN"/>
    <property type="match status" value="1"/>
</dbReference>
<dbReference type="InterPro" id="IPR052021">
    <property type="entry name" value="Type-I_RS_S_subunit"/>
</dbReference>
<dbReference type="CDD" id="cd17266">
    <property type="entry name" value="RMtype1_S_Sau1132ORF3780P-TRD2-CR2_like"/>
    <property type="match status" value="1"/>
</dbReference>
<evidence type="ECO:0000256" key="1">
    <source>
        <dbReference type="ARBA" id="ARBA00010923"/>
    </source>
</evidence>
<keyword evidence="4" id="KW-0175">Coiled coil</keyword>
<proteinExistence type="inferred from homology"/>
<feature type="domain" description="Type I restriction modification DNA specificity" evidence="5">
    <location>
        <begin position="5"/>
        <end position="155"/>
    </location>
</feature>
<name>A0ABN7LXN7_9BACT</name>
<dbReference type="Proteomes" id="UP000675880">
    <property type="component" value="Unassembled WGS sequence"/>
</dbReference>
<dbReference type="InterPro" id="IPR044946">
    <property type="entry name" value="Restrct_endonuc_typeI_TRD_sf"/>
</dbReference>
<gene>
    <name evidence="6" type="ORF">NSPZN2_40393</name>
</gene>
<accession>A0ABN7LXN7</accession>
<dbReference type="EMBL" id="CAJNBJ010000017">
    <property type="protein sequence ID" value="CAE6773238.1"/>
    <property type="molecule type" value="Genomic_DNA"/>
</dbReference>
<keyword evidence="3" id="KW-0238">DNA-binding</keyword>